<accession>A0A9X0WJJ6</accession>
<evidence type="ECO:0000313" key="2">
    <source>
        <dbReference type="Proteomes" id="UP001138802"/>
    </source>
</evidence>
<gene>
    <name evidence="1" type="ORF">CKO25_13560</name>
</gene>
<dbReference type="EMBL" id="NRSD01000014">
    <property type="protein sequence ID" value="MBK1645655.1"/>
    <property type="molecule type" value="Genomic_DNA"/>
</dbReference>
<dbReference type="Proteomes" id="UP001138802">
    <property type="component" value="Unassembled WGS sequence"/>
</dbReference>
<dbReference type="RefSeq" id="WP_200388463.1">
    <property type="nucleotide sequence ID" value="NZ_NRSD01000014.1"/>
</dbReference>
<evidence type="ECO:0000313" key="1">
    <source>
        <dbReference type="EMBL" id="MBK1645655.1"/>
    </source>
</evidence>
<proteinExistence type="predicted"/>
<name>A0A9X0WJJ6_9GAMM</name>
<protein>
    <submittedName>
        <fullName evidence="1">Uncharacterized protein</fullName>
    </submittedName>
</protein>
<comment type="caution">
    <text evidence="1">The sequence shown here is derived from an EMBL/GenBank/DDBJ whole genome shotgun (WGS) entry which is preliminary data.</text>
</comment>
<sequence>MYIRSQILVVLLVGWTVSLVAAAEFKPQGFYSNMEPSVEQGHLYGLEIFILPYVEEESIRYTALVQFADVVPARAQLVELGIDADTVSFSATHPSEGEVHFTGHIGPDGLSGTLGPLGDVTLPRGDSIWQWGPAAP</sequence>
<organism evidence="1 2">
    <name type="scientific">Thiocapsa imhoffii</name>
    <dbReference type="NCBI Taxonomy" id="382777"/>
    <lineage>
        <taxon>Bacteria</taxon>
        <taxon>Pseudomonadati</taxon>
        <taxon>Pseudomonadota</taxon>
        <taxon>Gammaproteobacteria</taxon>
        <taxon>Chromatiales</taxon>
        <taxon>Chromatiaceae</taxon>
        <taxon>Thiocapsa</taxon>
    </lineage>
</organism>
<dbReference type="AlphaFoldDB" id="A0A9X0WJJ6"/>
<keyword evidence="2" id="KW-1185">Reference proteome</keyword>
<reference evidence="1 2" key="1">
    <citation type="journal article" date="2020" name="Microorganisms">
        <title>Osmotic Adaptation and Compatible Solute Biosynthesis of Phototrophic Bacteria as Revealed from Genome Analyses.</title>
        <authorList>
            <person name="Imhoff J.F."/>
            <person name="Rahn T."/>
            <person name="Kunzel S."/>
            <person name="Keller A."/>
            <person name="Neulinger S.C."/>
        </authorList>
    </citation>
    <scope>NUCLEOTIDE SEQUENCE [LARGE SCALE GENOMIC DNA]</scope>
    <source>
        <strain evidence="1 2">DSM 21303</strain>
    </source>
</reference>